<comment type="subcellular location">
    <subcellularLocation>
        <location evidence="1">Membrane</location>
        <topology evidence="1">Multi-pass membrane protein</topology>
    </subcellularLocation>
</comment>
<keyword evidence="8" id="KW-0436">Ligase</keyword>
<keyword evidence="2 6" id="KW-0812">Transmembrane</keyword>
<feature type="transmembrane region" description="Helical" evidence="6">
    <location>
        <begin position="222"/>
        <end position="238"/>
    </location>
</feature>
<name>A0ABZ0V8M3_9MICO</name>
<evidence type="ECO:0000259" key="7">
    <source>
        <dbReference type="Pfam" id="PF04932"/>
    </source>
</evidence>
<evidence type="ECO:0000256" key="1">
    <source>
        <dbReference type="ARBA" id="ARBA00004141"/>
    </source>
</evidence>
<dbReference type="Pfam" id="PF04932">
    <property type="entry name" value="Wzy_C"/>
    <property type="match status" value="1"/>
</dbReference>
<dbReference type="PANTHER" id="PTHR37422">
    <property type="entry name" value="TEICHURONIC ACID BIOSYNTHESIS PROTEIN TUAE"/>
    <property type="match status" value="1"/>
</dbReference>
<feature type="transmembrane region" description="Helical" evidence="6">
    <location>
        <begin position="360"/>
        <end position="381"/>
    </location>
</feature>
<feature type="transmembrane region" description="Helical" evidence="6">
    <location>
        <begin position="198"/>
        <end position="215"/>
    </location>
</feature>
<evidence type="ECO:0000256" key="6">
    <source>
        <dbReference type="SAM" id="Phobius"/>
    </source>
</evidence>
<feature type="compositionally biased region" description="Basic and acidic residues" evidence="5">
    <location>
        <begin position="475"/>
        <end position="490"/>
    </location>
</feature>
<evidence type="ECO:0000313" key="8">
    <source>
        <dbReference type="EMBL" id="WQB69469.1"/>
    </source>
</evidence>
<dbReference type="InterPro" id="IPR007016">
    <property type="entry name" value="O-antigen_ligase-rel_domated"/>
</dbReference>
<feature type="transmembrane region" description="Helical" evidence="6">
    <location>
        <begin position="272"/>
        <end position="290"/>
    </location>
</feature>
<dbReference type="InterPro" id="IPR051533">
    <property type="entry name" value="WaaL-like"/>
</dbReference>
<organism evidence="8 9">
    <name type="scientific">Microbacterium invictum</name>
    <dbReference type="NCBI Taxonomy" id="515415"/>
    <lineage>
        <taxon>Bacteria</taxon>
        <taxon>Bacillati</taxon>
        <taxon>Actinomycetota</taxon>
        <taxon>Actinomycetes</taxon>
        <taxon>Micrococcales</taxon>
        <taxon>Microbacteriaceae</taxon>
        <taxon>Microbacterium</taxon>
    </lineage>
</organism>
<feature type="transmembrane region" description="Helical" evidence="6">
    <location>
        <begin position="50"/>
        <end position="69"/>
    </location>
</feature>
<feature type="transmembrane region" description="Helical" evidence="6">
    <location>
        <begin position="105"/>
        <end position="124"/>
    </location>
</feature>
<protein>
    <submittedName>
        <fullName evidence="8">O-antigen ligase family protein</fullName>
    </submittedName>
</protein>
<evidence type="ECO:0000256" key="4">
    <source>
        <dbReference type="ARBA" id="ARBA00023136"/>
    </source>
</evidence>
<dbReference type="RefSeq" id="WP_322409590.1">
    <property type="nucleotide sequence ID" value="NZ_CP139779.1"/>
</dbReference>
<feature type="transmembrane region" description="Helical" evidence="6">
    <location>
        <begin position="136"/>
        <end position="155"/>
    </location>
</feature>
<keyword evidence="4 6" id="KW-0472">Membrane</keyword>
<proteinExistence type="predicted"/>
<dbReference type="GO" id="GO:0016874">
    <property type="term" value="F:ligase activity"/>
    <property type="evidence" value="ECO:0007669"/>
    <property type="project" value="UniProtKB-KW"/>
</dbReference>
<feature type="transmembrane region" description="Helical" evidence="6">
    <location>
        <begin position="81"/>
        <end position="99"/>
    </location>
</feature>
<accession>A0ABZ0V8M3</accession>
<dbReference type="PANTHER" id="PTHR37422:SF17">
    <property type="entry name" value="O-ANTIGEN LIGASE"/>
    <property type="match status" value="1"/>
</dbReference>
<feature type="transmembrane region" description="Helical" evidence="6">
    <location>
        <begin position="244"/>
        <end position="260"/>
    </location>
</feature>
<evidence type="ECO:0000256" key="5">
    <source>
        <dbReference type="SAM" id="MobiDB-lite"/>
    </source>
</evidence>
<feature type="region of interest" description="Disordered" evidence="5">
    <location>
        <begin position="475"/>
        <end position="508"/>
    </location>
</feature>
<feature type="transmembrane region" description="Helical" evidence="6">
    <location>
        <begin position="401"/>
        <end position="420"/>
    </location>
</feature>
<feature type="domain" description="O-antigen ligase-related" evidence="7">
    <location>
        <begin position="229"/>
        <end position="373"/>
    </location>
</feature>
<evidence type="ECO:0000256" key="2">
    <source>
        <dbReference type="ARBA" id="ARBA00022692"/>
    </source>
</evidence>
<evidence type="ECO:0000313" key="9">
    <source>
        <dbReference type="Proteomes" id="UP001324533"/>
    </source>
</evidence>
<feature type="transmembrane region" description="Helical" evidence="6">
    <location>
        <begin position="24"/>
        <end position="44"/>
    </location>
</feature>
<dbReference type="Proteomes" id="UP001324533">
    <property type="component" value="Chromosome"/>
</dbReference>
<keyword evidence="3 6" id="KW-1133">Transmembrane helix</keyword>
<dbReference type="EMBL" id="CP139779">
    <property type="protein sequence ID" value="WQB69469.1"/>
    <property type="molecule type" value="Genomic_DNA"/>
</dbReference>
<sequence length="508" mass="55887">MAVHTKHPVAARPGPPVREKTGHLLLRAWCIFVLASMLASVGWVNILGDAGAGVLMISAGVVSVIAWTVIRPPFQWRRLPWFALAYVAWAALSITWSAWLGTSVLTWLLLALTTLQGLFVGAMLTWRELVRAVASALKWVLGLSLLFELAVSLFVQGPLLPGFVLPDPAVDYDPIVYWSRDNLFDGGRLQGLMGNANLLGPVALLGIIVFAIRFAAHAPRRMLLIGWIALAAFLYVRAASATAFLAGVLALIVLITVLLMRRARRPGERTRWYIAYAVIAIGGGVSLWVFRDALFRAVGRESDLTGRQGIWQAVLERAGEHPIVGWGFATPWLPWEPLFDRWIVDHGETVMQAHNMWLDVYLQLGIIGVVIFAAALLAFIWRAWFFAVDRPRWDLRADRPYSPLTLLPTLVGAILLVQGVAESTPLLMWGWMFLVMLGGKIKQTPHIGVGPTERSLAIERGELLLDAVRADTLRPRARSARQEGATRADPDAVPSEAATPDAETKPAL</sequence>
<keyword evidence="9" id="KW-1185">Reference proteome</keyword>
<evidence type="ECO:0000256" key="3">
    <source>
        <dbReference type="ARBA" id="ARBA00022989"/>
    </source>
</evidence>
<reference evidence="8 9" key="1">
    <citation type="submission" date="2023-06" db="EMBL/GenBank/DDBJ databases">
        <title>Rock-solubilizing bacteria, Microbacterium invictum, promotes re-establishment of vegetation in rocky wasteland by accelerating rock bio-weathering and reshaping soil bacterial community.</title>
        <authorList>
            <person name="Liu C."/>
        </authorList>
    </citation>
    <scope>NUCLEOTIDE SEQUENCE [LARGE SCALE GENOMIC DNA]</scope>
    <source>
        <strain evidence="8 9">X-18</strain>
    </source>
</reference>
<gene>
    <name evidence="8" type="ORF">T9R20_12260</name>
</gene>